<gene>
    <name evidence="3" type="ORF">FSB_LOCUS13126</name>
</gene>
<dbReference type="AlphaFoldDB" id="A0A2N9FEP3"/>
<feature type="transmembrane region" description="Helical" evidence="2">
    <location>
        <begin position="224"/>
        <end position="242"/>
    </location>
</feature>
<protein>
    <submittedName>
        <fullName evidence="3">Uncharacterized protein</fullName>
    </submittedName>
</protein>
<reference evidence="3" key="1">
    <citation type="submission" date="2018-02" db="EMBL/GenBank/DDBJ databases">
        <authorList>
            <person name="Cohen D.B."/>
            <person name="Kent A.D."/>
        </authorList>
    </citation>
    <scope>NUCLEOTIDE SEQUENCE</scope>
</reference>
<name>A0A2N9FEP3_FAGSY</name>
<proteinExistence type="predicted"/>
<organism evidence="3">
    <name type="scientific">Fagus sylvatica</name>
    <name type="common">Beechnut</name>
    <dbReference type="NCBI Taxonomy" id="28930"/>
    <lineage>
        <taxon>Eukaryota</taxon>
        <taxon>Viridiplantae</taxon>
        <taxon>Streptophyta</taxon>
        <taxon>Embryophyta</taxon>
        <taxon>Tracheophyta</taxon>
        <taxon>Spermatophyta</taxon>
        <taxon>Magnoliopsida</taxon>
        <taxon>eudicotyledons</taxon>
        <taxon>Gunneridae</taxon>
        <taxon>Pentapetalae</taxon>
        <taxon>rosids</taxon>
        <taxon>fabids</taxon>
        <taxon>Fagales</taxon>
        <taxon>Fagaceae</taxon>
        <taxon>Fagus</taxon>
    </lineage>
</organism>
<keyword evidence="2" id="KW-1133">Transmembrane helix</keyword>
<evidence type="ECO:0000313" key="3">
    <source>
        <dbReference type="EMBL" id="SPC85244.1"/>
    </source>
</evidence>
<accession>A0A2N9FEP3</accession>
<sequence>MALRSDDRKLSFEILSRSMSLEEDEALFFYRSNSDPIQNGVVQSKTSEKKQSNRKKRKNKGSKKKKTIDFSSSSIPEDPIDSEIRESNISECTNGLELNRQSNFSVRECVYGGDGAGFPKCARRGVSIFGELRQRSVGFAIGGDDAASRVGDNEKEESGVEPIRQPPHGHGLKEIPPRWPRREGETTPASVALEIPAGLEVTHGACCGGLPCPIPAGLDHPRSLVTWWGLGFFWVWLLCLVAG</sequence>
<feature type="region of interest" description="Disordered" evidence="1">
    <location>
        <begin position="36"/>
        <end position="80"/>
    </location>
</feature>
<dbReference type="EMBL" id="OIVN01000768">
    <property type="protein sequence ID" value="SPC85244.1"/>
    <property type="molecule type" value="Genomic_DNA"/>
</dbReference>
<keyword evidence="2" id="KW-0812">Transmembrane</keyword>
<evidence type="ECO:0000256" key="1">
    <source>
        <dbReference type="SAM" id="MobiDB-lite"/>
    </source>
</evidence>
<evidence type="ECO:0000256" key="2">
    <source>
        <dbReference type="SAM" id="Phobius"/>
    </source>
</evidence>
<feature type="compositionally biased region" description="Polar residues" evidence="1">
    <location>
        <begin position="36"/>
        <end position="45"/>
    </location>
</feature>
<feature type="compositionally biased region" description="Basic and acidic residues" evidence="1">
    <location>
        <begin position="171"/>
        <end position="185"/>
    </location>
</feature>
<feature type="region of interest" description="Disordered" evidence="1">
    <location>
        <begin position="144"/>
        <end position="185"/>
    </location>
</feature>
<keyword evidence="2" id="KW-0472">Membrane</keyword>
<feature type="compositionally biased region" description="Basic residues" evidence="1">
    <location>
        <begin position="52"/>
        <end position="66"/>
    </location>
</feature>